<dbReference type="Proteomes" id="UP000823631">
    <property type="component" value="Unassembled WGS sequence"/>
</dbReference>
<comment type="caution">
    <text evidence="1">The sequence shown here is derived from an EMBL/GenBank/DDBJ whole genome shotgun (WGS) entry which is preliminary data.</text>
</comment>
<sequence>MQQPELLEFDHEDFAKACQEFTDYLSETKDLAVEDHGFYLLIKFDLPEGLSAHYGQDFLYLVLVKPLQLTNTLKIFPRCEGMVSSIDCLPDPKKEIDSFYANINKPGFKAKRKAMQSFERLSSQLMSSNTITLRSKLDLDSRIRGQAIIMDSTLCNTKLDIEGKNTTLVIKESTLKDCRIGAGNRALLRKVGKPQALPKFIKVWDAPDAFAPLNLEDRHRIEFSKLTGVCADDCYFFKCEISCDAPDKSADSFISDIVTMRCSAVDCFLCGAYIHIGQADELHLEKSVVISTMIEQMQRTQNQENQLIRALSEADNLNKPNRNLPLYSDSFFFGANLTNCPFVLESMMLLKSHAVNSAIVGSVTRQCSIKDSYPRFINNTLHKEDSKLNGMYDVECKLSLDQDAAAALKDDCGISMDEHKYKKLLCDELKISMRDLTDRMSIGSKGEELFSATLPELIGKTRIFAVSRINVQEPFEDLDPALIEFHGRENEKPVKKDLAAMFAKYK</sequence>
<gene>
    <name evidence="1" type="ORF">IAB19_06635</name>
</gene>
<dbReference type="EMBL" id="JADINH010000141">
    <property type="protein sequence ID" value="MBO8416036.1"/>
    <property type="molecule type" value="Genomic_DNA"/>
</dbReference>
<organism evidence="1 2">
    <name type="scientific">Candidatus Avisuccinivibrio stercorigallinarum</name>
    <dbReference type="NCBI Taxonomy" id="2840704"/>
    <lineage>
        <taxon>Bacteria</taxon>
        <taxon>Pseudomonadati</taxon>
        <taxon>Pseudomonadota</taxon>
        <taxon>Gammaproteobacteria</taxon>
        <taxon>Aeromonadales</taxon>
        <taxon>Succinivibrionaceae</taxon>
        <taxon>Succinivibrionaceae incertae sedis</taxon>
        <taxon>Candidatus Avisuccinivibrio</taxon>
    </lineage>
</organism>
<dbReference type="AlphaFoldDB" id="A0A9D9DA89"/>
<reference evidence="1" key="1">
    <citation type="submission" date="2020-10" db="EMBL/GenBank/DDBJ databases">
        <authorList>
            <person name="Gilroy R."/>
        </authorList>
    </citation>
    <scope>NUCLEOTIDE SEQUENCE</scope>
    <source>
        <strain evidence="1">17213</strain>
    </source>
</reference>
<evidence type="ECO:0000313" key="2">
    <source>
        <dbReference type="Proteomes" id="UP000823631"/>
    </source>
</evidence>
<reference evidence="1" key="2">
    <citation type="journal article" date="2021" name="PeerJ">
        <title>Extensive microbial diversity within the chicken gut microbiome revealed by metagenomics and culture.</title>
        <authorList>
            <person name="Gilroy R."/>
            <person name="Ravi A."/>
            <person name="Getino M."/>
            <person name="Pursley I."/>
            <person name="Horton D.L."/>
            <person name="Alikhan N.F."/>
            <person name="Baker D."/>
            <person name="Gharbi K."/>
            <person name="Hall N."/>
            <person name="Watson M."/>
            <person name="Adriaenssens E.M."/>
            <person name="Foster-Nyarko E."/>
            <person name="Jarju S."/>
            <person name="Secka A."/>
            <person name="Antonio M."/>
            <person name="Oren A."/>
            <person name="Chaudhuri R.R."/>
            <person name="La Ragione R."/>
            <person name="Hildebrand F."/>
            <person name="Pallen M.J."/>
        </authorList>
    </citation>
    <scope>NUCLEOTIDE SEQUENCE</scope>
    <source>
        <strain evidence="1">17213</strain>
    </source>
</reference>
<name>A0A9D9DA89_9GAMM</name>
<proteinExistence type="predicted"/>
<protein>
    <submittedName>
        <fullName evidence="1">Uncharacterized protein</fullName>
    </submittedName>
</protein>
<evidence type="ECO:0000313" key="1">
    <source>
        <dbReference type="EMBL" id="MBO8416036.1"/>
    </source>
</evidence>
<accession>A0A9D9DA89</accession>